<evidence type="ECO:0000313" key="5">
    <source>
        <dbReference type="EMBL" id="KAK1803402.1"/>
    </source>
</evidence>
<dbReference type="GO" id="GO:0004888">
    <property type="term" value="F:transmembrane signaling receptor activity"/>
    <property type="evidence" value="ECO:0007669"/>
    <property type="project" value="TreeGrafter"/>
</dbReference>
<dbReference type="InterPro" id="IPR050671">
    <property type="entry name" value="CD300_family_receptors"/>
</dbReference>
<dbReference type="Proteomes" id="UP001239994">
    <property type="component" value="Unassembled WGS sequence"/>
</dbReference>
<protein>
    <recommendedName>
        <fullName evidence="4">Ig-like domain-containing protein</fullName>
    </recommendedName>
</protein>
<proteinExistence type="predicted"/>
<keyword evidence="6" id="KW-1185">Reference proteome</keyword>
<evidence type="ECO:0000313" key="6">
    <source>
        <dbReference type="Proteomes" id="UP001239994"/>
    </source>
</evidence>
<dbReference type="GO" id="GO:0005886">
    <property type="term" value="C:plasma membrane"/>
    <property type="evidence" value="ECO:0007669"/>
    <property type="project" value="TreeGrafter"/>
</dbReference>
<sequence length="344" mass="38376">MWLQNLMLLSQASALLLCDKTIINAIVGGKFHVICKFSANQYRFSKKYWCLGKSKSTCEILMDTDGFTKATLRRRAQIIDAVYGGLHVLVSALQLEDTGIYWVGIDKIYTDIMVKIQVSVREEGVSIPEVWPEVSPVLTCWGQPVTLHCRSSQGTNVQYGWYREAHSANALLQNGPELPLRCSSLPLDGWLICTARNAVSEERSRPVSLRVLQPGQDGCAYALTSEGFESYDCWRTTQPPLTSSRSSVVVSHPALLTLTNGDGNLALHVNQTLNENPFLRSWSGVPVWYDIIRWFLFTAMIATIGLVHMHTGVKLSEKPKQNKTGACLSEANVHQLLCTYIILK</sequence>
<dbReference type="PANTHER" id="PTHR11860:SF96">
    <property type="match status" value="1"/>
</dbReference>
<gene>
    <name evidence="5" type="ORF">P4O66_020829</name>
</gene>
<name>A0AAD9E5Y3_9TELE</name>
<dbReference type="SUPFAM" id="SSF48726">
    <property type="entry name" value="Immunoglobulin"/>
    <property type="match status" value="2"/>
</dbReference>
<dbReference type="Gene3D" id="2.60.40.10">
    <property type="entry name" value="Immunoglobulins"/>
    <property type="match status" value="2"/>
</dbReference>
<feature type="domain" description="Ig-like" evidence="4">
    <location>
        <begin position="132"/>
        <end position="208"/>
    </location>
</feature>
<organism evidence="5 6">
    <name type="scientific">Electrophorus voltai</name>
    <dbReference type="NCBI Taxonomy" id="2609070"/>
    <lineage>
        <taxon>Eukaryota</taxon>
        <taxon>Metazoa</taxon>
        <taxon>Chordata</taxon>
        <taxon>Craniata</taxon>
        <taxon>Vertebrata</taxon>
        <taxon>Euteleostomi</taxon>
        <taxon>Actinopterygii</taxon>
        <taxon>Neopterygii</taxon>
        <taxon>Teleostei</taxon>
        <taxon>Ostariophysi</taxon>
        <taxon>Gymnotiformes</taxon>
        <taxon>Gymnotoidei</taxon>
        <taxon>Gymnotidae</taxon>
        <taxon>Electrophorus</taxon>
    </lineage>
</organism>
<evidence type="ECO:0000256" key="1">
    <source>
        <dbReference type="ARBA" id="ARBA00004370"/>
    </source>
</evidence>
<evidence type="ECO:0000259" key="4">
    <source>
        <dbReference type="PROSITE" id="PS50835"/>
    </source>
</evidence>
<evidence type="ECO:0000256" key="2">
    <source>
        <dbReference type="ARBA" id="ARBA00022692"/>
    </source>
</evidence>
<reference evidence="5" key="1">
    <citation type="submission" date="2023-03" db="EMBL/GenBank/DDBJ databases">
        <title>Electrophorus voltai genome.</title>
        <authorList>
            <person name="Bian C."/>
        </authorList>
    </citation>
    <scope>NUCLEOTIDE SEQUENCE</scope>
    <source>
        <strain evidence="5">CB-2022</strain>
        <tissue evidence="5">Muscle</tissue>
    </source>
</reference>
<dbReference type="PROSITE" id="PS50835">
    <property type="entry name" value="IG_LIKE"/>
    <property type="match status" value="1"/>
</dbReference>
<dbReference type="InterPro" id="IPR013106">
    <property type="entry name" value="Ig_V-set"/>
</dbReference>
<keyword evidence="3" id="KW-0472">Membrane</keyword>
<dbReference type="InterPro" id="IPR036179">
    <property type="entry name" value="Ig-like_dom_sf"/>
</dbReference>
<dbReference type="EMBL" id="JAROKS010000005">
    <property type="protein sequence ID" value="KAK1803402.1"/>
    <property type="molecule type" value="Genomic_DNA"/>
</dbReference>
<comment type="caution">
    <text evidence="5">The sequence shown here is derived from an EMBL/GenBank/DDBJ whole genome shotgun (WGS) entry which is preliminary data.</text>
</comment>
<comment type="subcellular location">
    <subcellularLocation>
        <location evidence="1">Membrane</location>
    </subcellularLocation>
</comment>
<dbReference type="PANTHER" id="PTHR11860">
    <property type="entry name" value="POLYMERIC-IMMUNOGLOBULIN RECEPTOR"/>
    <property type="match status" value="1"/>
</dbReference>
<evidence type="ECO:0000256" key="3">
    <source>
        <dbReference type="ARBA" id="ARBA00023136"/>
    </source>
</evidence>
<accession>A0AAD9E5Y3</accession>
<dbReference type="InterPro" id="IPR013783">
    <property type="entry name" value="Ig-like_fold"/>
</dbReference>
<dbReference type="InterPro" id="IPR007110">
    <property type="entry name" value="Ig-like_dom"/>
</dbReference>
<dbReference type="Pfam" id="PF07686">
    <property type="entry name" value="V-set"/>
    <property type="match status" value="1"/>
</dbReference>
<dbReference type="AlphaFoldDB" id="A0AAD9E5Y3"/>
<keyword evidence="2" id="KW-0812">Transmembrane</keyword>